<dbReference type="PROSITE" id="PS50048">
    <property type="entry name" value="ZN2_CY6_FUNGAL_2"/>
    <property type="match status" value="1"/>
</dbReference>
<accession>A0A6A6DTP9</accession>
<dbReference type="Pfam" id="PF04082">
    <property type="entry name" value="Fungal_trans"/>
    <property type="match status" value="1"/>
</dbReference>
<reference evidence="5" key="1">
    <citation type="journal article" date="2020" name="Stud. Mycol.">
        <title>101 Dothideomycetes genomes: a test case for predicting lifestyles and emergence of pathogens.</title>
        <authorList>
            <person name="Haridas S."/>
            <person name="Albert R."/>
            <person name="Binder M."/>
            <person name="Bloem J."/>
            <person name="Labutti K."/>
            <person name="Salamov A."/>
            <person name="Andreopoulos B."/>
            <person name="Baker S."/>
            <person name="Barry K."/>
            <person name="Bills G."/>
            <person name="Bluhm B."/>
            <person name="Cannon C."/>
            <person name="Castanera R."/>
            <person name="Culley D."/>
            <person name="Daum C."/>
            <person name="Ezra D."/>
            <person name="Gonzalez J."/>
            <person name="Henrissat B."/>
            <person name="Kuo A."/>
            <person name="Liang C."/>
            <person name="Lipzen A."/>
            <person name="Lutzoni F."/>
            <person name="Magnuson J."/>
            <person name="Mondo S."/>
            <person name="Nolan M."/>
            <person name="Ohm R."/>
            <person name="Pangilinan J."/>
            <person name="Park H.-J."/>
            <person name="Ramirez L."/>
            <person name="Alfaro M."/>
            <person name="Sun H."/>
            <person name="Tritt A."/>
            <person name="Yoshinaga Y."/>
            <person name="Zwiers L.-H."/>
            <person name="Turgeon B."/>
            <person name="Goodwin S."/>
            <person name="Spatafora J."/>
            <person name="Crous P."/>
            <person name="Grigoriev I."/>
        </authorList>
    </citation>
    <scope>NUCLEOTIDE SEQUENCE</scope>
    <source>
        <strain evidence="5">CBS 207.26</strain>
    </source>
</reference>
<dbReference type="SUPFAM" id="SSF57701">
    <property type="entry name" value="Zn2/Cys6 DNA-binding domain"/>
    <property type="match status" value="1"/>
</dbReference>
<dbReference type="OrthoDB" id="4685598at2759"/>
<dbReference type="InterPro" id="IPR007219">
    <property type="entry name" value="XnlR_reg_dom"/>
</dbReference>
<evidence type="ECO:0000313" key="6">
    <source>
        <dbReference type="Proteomes" id="UP000800200"/>
    </source>
</evidence>
<evidence type="ECO:0000256" key="3">
    <source>
        <dbReference type="SAM" id="MobiDB-lite"/>
    </source>
</evidence>
<keyword evidence="1" id="KW-0479">Metal-binding</keyword>
<dbReference type="Proteomes" id="UP000800200">
    <property type="component" value="Unassembled WGS sequence"/>
</dbReference>
<dbReference type="SMART" id="SM00066">
    <property type="entry name" value="GAL4"/>
    <property type="match status" value="1"/>
</dbReference>
<organism evidence="5 6">
    <name type="scientific">Zopfia rhizophila CBS 207.26</name>
    <dbReference type="NCBI Taxonomy" id="1314779"/>
    <lineage>
        <taxon>Eukaryota</taxon>
        <taxon>Fungi</taxon>
        <taxon>Dikarya</taxon>
        <taxon>Ascomycota</taxon>
        <taxon>Pezizomycotina</taxon>
        <taxon>Dothideomycetes</taxon>
        <taxon>Dothideomycetes incertae sedis</taxon>
        <taxon>Zopfiaceae</taxon>
        <taxon>Zopfia</taxon>
    </lineage>
</organism>
<dbReference type="GO" id="GO:0003677">
    <property type="term" value="F:DNA binding"/>
    <property type="evidence" value="ECO:0007669"/>
    <property type="project" value="InterPro"/>
</dbReference>
<dbReference type="GO" id="GO:0008270">
    <property type="term" value="F:zinc ion binding"/>
    <property type="evidence" value="ECO:0007669"/>
    <property type="project" value="InterPro"/>
</dbReference>
<dbReference type="PROSITE" id="PS00463">
    <property type="entry name" value="ZN2_CY6_FUNGAL_1"/>
    <property type="match status" value="1"/>
</dbReference>
<dbReference type="InterPro" id="IPR036864">
    <property type="entry name" value="Zn2-C6_fun-type_DNA-bd_sf"/>
</dbReference>
<sequence length="680" mass="75576">MGDKKSSPPDFQYVQLSPDTKPAKLGTYSPCRTQSPVRYISGPYDYPRKRASVACEVCRVRKVRCDGGKPGCGSCTKLGVTCSYAAARSSRPEHDAAALFLNKLDARLDRLEAKLDQRLNSNPTALSFNRATPLVPTPTPQHHSTKALDSPSSLVSTRPIGYDKMGLTFEFLIRLAGHEVSPIFQPLQFDESEVYLEREIAQGRDLYQAGSPGALDLSPGLCSGLLQSFARNVLTWFPMFDQKSFSKLAAKSYTYHFDQSDPETCLILLILGLGALSKSEDLTGDEPRQFPGLNYFLAACKALNMWITPGYSLVELQCQILISLYLLLCLRPLQASNAIFLASRSVLTLLNLRNRLSVDTQLRESCHRAYWVCFVLEHELKVHSSYGNPPLPLVHEAIPLPTSYYDEPSMFWFLAEISMRRLYTLACENIWKDPYVVYEPRVIDVLQQQVAKWYDGLPLSIKFAKDTSLLLDPQKAFLRTQYFALRWLIHWPAVVCIMTKEPDSEKEHADLLRSSSEVIRYAIAHVLSAESLLQERHPLLFANLIGTYYSTMILLVIHRAPALESIQDMGARAAILKGHAMLCTWAANPGVASNIRRIEEQMAVHGLRGTHHPATHCSTLAATASVEPVSVPRGNAVNGMGDNKASSGVDIVAGKGPSATRIGLEMAMERFLSHDLAELS</sequence>
<feature type="region of interest" description="Disordered" evidence="3">
    <location>
        <begin position="1"/>
        <end position="21"/>
    </location>
</feature>
<dbReference type="InterPro" id="IPR053181">
    <property type="entry name" value="EcdB-like_regulator"/>
</dbReference>
<name>A0A6A6DTP9_9PEZI</name>
<dbReference type="Gene3D" id="4.10.240.10">
    <property type="entry name" value="Zn(2)-C6 fungal-type DNA-binding domain"/>
    <property type="match status" value="1"/>
</dbReference>
<gene>
    <name evidence="5" type="ORF">K469DRAFT_217710</name>
</gene>
<dbReference type="CDD" id="cd12148">
    <property type="entry name" value="fungal_TF_MHR"/>
    <property type="match status" value="1"/>
</dbReference>
<dbReference type="EMBL" id="ML994645">
    <property type="protein sequence ID" value="KAF2182964.1"/>
    <property type="molecule type" value="Genomic_DNA"/>
</dbReference>
<keyword evidence="6" id="KW-1185">Reference proteome</keyword>
<dbReference type="Pfam" id="PF00172">
    <property type="entry name" value="Zn_clus"/>
    <property type="match status" value="1"/>
</dbReference>
<evidence type="ECO:0000313" key="5">
    <source>
        <dbReference type="EMBL" id="KAF2182964.1"/>
    </source>
</evidence>
<dbReference type="CDD" id="cd00067">
    <property type="entry name" value="GAL4"/>
    <property type="match status" value="1"/>
</dbReference>
<proteinExistence type="predicted"/>
<keyword evidence="2" id="KW-0539">Nucleus</keyword>
<dbReference type="PANTHER" id="PTHR47785">
    <property type="entry name" value="ZN(II)2CYS6 TRANSCRIPTION FACTOR (EUROFUNG)-RELATED-RELATED"/>
    <property type="match status" value="1"/>
</dbReference>
<dbReference type="PANTHER" id="PTHR47785:SF4">
    <property type="entry name" value="ZN(II)2CYS6 TRANSCRIPTION FACTOR (EUROFUNG)"/>
    <property type="match status" value="1"/>
</dbReference>
<feature type="domain" description="Zn(2)-C6 fungal-type" evidence="4">
    <location>
        <begin position="54"/>
        <end position="84"/>
    </location>
</feature>
<dbReference type="GO" id="GO:0006351">
    <property type="term" value="P:DNA-templated transcription"/>
    <property type="evidence" value="ECO:0007669"/>
    <property type="project" value="InterPro"/>
</dbReference>
<evidence type="ECO:0000259" key="4">
    <source>
        <dbReference type="PROSITE" id="PS50048"/>
    </source>
</evidence>
<evidence type="ECO:0000256" key="2">
    <source>
        <dbReference type="ARBA" id="ARBA00023242"/>
    </source>
</evidence>
<dbReference type="InterPro" id="IPR001138">
    <property type="entry name" value="Zn2Cys6_DnaBD"/>
</dbReference>
<dbReference type="GO" id="GO:0000981">
    <property type="term" value="F:DNA-binding transcription factor activity, RNA polymerase II-specific"/>
    <property type="evidence" value="ECO:0007669"/>
    <property type="project" value="InterPro"/>
</dbReference>
<feature type="region of interest" description="Disordered" evidence="3">
    <location>
        <begin position="127"/>
        <end position="152"/>
    </location>
</feature>
<evidence type="ECO:0000256" key="1">
    <source>
        <dbReference type="ARBA" id="ARBA00022723"/>
    </source>
</evidence>
<dbReference type="AlphaFoldDB" id="A0A6A6DTP9"/>
<protein>
    <recommendedName>
        <fullName evidence="4">Zn(2)-C6 fungal-type domain-containing protein</fullName>
    </recommendedName>
</protein>